<name>A0A9Q3VU78_9ACTN</name>
<gene>
    <name evidence="1" type="ORF">LJ657_32425</name>
</gene>
<dbReference type="EMBL" id="JAJSBI010000020">
    <property type="protein sequence ID" value="MCD9878242.1"/>
    <property type="molecule type" value="Genomic_DNA"/>
</dbReference>
<proteinExistence type="predicted"/>
<accession>A0A9Q3VU78</accession>
<sequence>MPDCSTPRPVVSPAVRDLLRLANLDEFDRHRSRLDRLGGCTHPVQLMGHTVTLDSATGEVLRSYDTATDEPTGRLLIACGNRRASRCPACSRIYAADTYYLIRSGLTGGKTVPDTVRTHPRVFATLTAPSFGPVHNRPGLRPCRCGVHHAETDPALGTPLNPVTYDYCGAILFNAHAGVLWDRFTRNLRREIAALAGIPQKALPGVLRLSFAKVAEYQKRGAVHFHAVIRLDGPDGHDQSPPAWATVPLLTDAIHAAASRVLLVVESDAIGSRELNWGTQMDVREITSPGPDTPLTDAAVAGYVAKYATKGAEDSGTIDRPLYCAPCQGRGAILTPRGDHTECPHCIGTGLAEPPESLRVQDHVRQLIRTCWQLGQLPDFAHLNLWRWTHMLGYRGHFSSKSRRYSTTLGALRGARRTWAVDKARARAGASALDDTAADTVSHWQYLGSGYSPGEELLAASVRRERAAALRLKREGDAP</sequence>
<evidence type="ECO:0000313" key="2">
    <source>
        <dbReference type="Proteomes" id="UP001108029"/>
    </source>
</evidence>
<dbReference type="InterPro" id="IPR046828">
    <property type="entry name" value="RepSA"/>
</dbReference>
<reference evidence="1" key="1">
    <citation type="submission" date="2021-12" db="EMBL/GenBank/DDBJ databases">
        <authorList>
            <person name="Lee J.-H."/>
            <person name="Kim S.-B."/>
        </authorList>
    </citation>
    <scope>NUCLEOTIDE SEQUENCE</scope>
    <source>
        <strain evidence="1">NR30</strain>
    </source>
</reference>
<comment type="caution">
    <text evidence="1">The sequence shown here is derived from an EMBL/GenBank/DDBJ whole genome shotgun (WGS) entry which is preliminary data.</text>
</comment>
<dbReference type="AlphaFoldDB" id="A0A9Q3VU78"/>
<evidence type="ECO:0000313" key="1">
    <source>
        <dbReference type="EMBL" id="MCD9878242.1"/>
    </source>
</evidence>
<protein>
    <submittedName>
        <fullName evidence="1">Replication initiation protein</fullName>
    </submittedName>
</protein>
<organism evidence="1 2">
    <name type="scientific">Streptomyces guryensis</name>
    <dbReference type="NCBI Taxonomy" id="2886947"/>
    <lineage>
        <taxon>Bacteria</taxon>
        <taxon>Bacillati</taxon>
        <taxon>Actinomycetota</taxon>
        <taxon>Actinomycetes</taxon>
        <taxon>Kitasatosporales</taxon>
        <taxon>Streptomycetaceae</taxon>
        <taxon>Streptomyces</taxon>
    </lineage>
</organism>
<dbReference type="RefSeq" id="WP_232652465.1">
    <property type="nucleotide sequence ID" value="NZ_JAJSBI010000020.1"/>
</dbReference>
<keyword evidence="2" id="KW-1185">Reference proteome</keyword>
<dbReference type="Proteomes" id="UP001108029">
    <property type="component" value="Unassembled WGS sequence"/>
</dbReference>
<dbReference type="Pfam" id="PF20199">
    <property type="entry name" value="RepSA"/>
    <property type="match status" value="1"/>
</dbReference>